<reference evidence="1" key="1">
    <citation type="submission" date="2021-10" db="EMBL/GenBank/DDBJ databases">
        <title>Psilocybe cubensis genome.</title>
        <authorList>
            <person name="Mckernan K.J."/>
            <person name="Crawford S."/>
            <person name="Trippe A."/>
            <person name="Kane L.T."/>
            <person name="Mclaughlin S."/>
        </authorList>
    </citation>
    <scope>NUCLEOTIDE SEQUENCE</scope>
    <source>
        <strain evidence="1">MGC-MH-2018</strain>
    </source>
</reference>
<dbReference type="EMBL" id="JAFIQS020000010">
    <property type="protein sequence ID" value="KAH9476612.1"/>
    <property type="molecule type" value="Genomic_DNA"/>
</dbReference>
<accession>A0ACB8GMJ0</accession>
<protein>
    <submittedName>
        <fullName evidence="1">Oxidase ustYa</fullName>
    </submittedName>
</protein>
<gene>
    <name evidence="1" type="ORF">JR316_0010525</name>
</gene>
<comment type="caution">
    <text evidence="1">The sequence shown here is derived from an EMBL/GenBank/DDBJ whole genome shotgun (WGS) entry which is preliminary data.</text>
</comment>
<keyword evidence="2" id="KW-1185">Reference proteome</keyword>
<evidence type="ECO:0000313" key="2">
    <source>
        <dbReference type="Proteomes" id="UP000664032"/>
    </source>
</evidence>
<sequence length="207" mass="23588">MTSHAMKHTVKVPLLLVISASVALIISLSVHLLSISLNVGAIFKPVSKTEAVLPIQIQPATLTISKAERFGLYSNESEWESILPMGDGFIYHPDDQKHYLVSHFHSLHCLRSFHRYLRMAMVSNPQNDGYTMLDIGHVHHCLIYLRQILLCNADLTLEPASHKQRTPDGKIVETVTGIDIAHRCTDWEQLWEYMGSNYEQYKDTYDN</sequence>
<name>A0ACB8GMJ0_PSICU</name>
<proteinExistence type="predicted"/>
<evidence type="ECO:0000313" key="1">
    <source>
        <dbReference type="EMBL" id="KAH9476612.1"/>
    </source>
</evidence>
<organism evidence="1 2">
    <name type="scientific">Psilocybe cubensis</name>
    <name type="common">Psychedelic mushroom</name>
    <name type="synonym">Stropharia cubensis</name>
    <dbReference type="NCBI Taxonomy" id="181762"/>
    <lineage>
        <taxon>Eukaryota</taxon>
        <taxon>Fungi</taxon>
        <taxon>Dikarya</taxon>
        <taxon>Basidiomycota</taxon>
        <taxon>Agaricomycotina</taxon>
        <taxon>Agaricomycetes</taxon>
        <taxon>Agaricomycetidae</taxon>
        <taxon>Agaricales</taxon>
        <taxon>Agaricineae</taxon>
        <taxon>Strophariaceae</taxon>
        <taxon>Psilocybe</taxon>
    </lineage>
</organism>
<dbReference type="Proteomes" id="UP000664032">
    <property type="component" value="Unassembled WGS sequence"/>
</dbReference>